<accession>A0A3P8B7H5</accession>
<dbReference type="WBParaSite" id="HPBE_0000748301-mRNA-1">
    <property type="protein sequence ID" value="HPBE_0000748301-mRNA-1"/>
    <property type="gene ID" value="HPBE_0000748301"/>
</dbReference>
<gene>
    <name evidence="1" type="ORF">HPBE_LOCUS7484</name>
</gene>
<name>A0A183FK52_HELPZ</name>
<reference evidence="1 2" key="1">
    <citation type="submission" date="2018-11" db="EMBL/GenBank/DDBJ databases">
        <authorList>
            <consortium name="Pathogen Informatics"/>
        </authorList>
    </citation>
    <scope>NUCLEOTIDE SEQUENCE [LARGE SCALE GENOMIC DNA]</scope>
</reference>
<proteinExistence type="predicted"/>
<dbReference type="AlphaFoldDB" id="A0A183FK52"/>
<sequence>MHYLYECRSEHTAAAAARNINAALEEDFAKKAQLASGSKGFPLKMNVSKMKTEVGRHHSLMTTKSKSRWKHIHVKLRENRHAFKG</sequence>
<evidence type="ECO:0000313" key="3">
    <source>
        <dbReference type="WBParaSite" id="HPBE_0000748301-mRNA-1"/>
    </source>
</evidence>
<protein>
    <submittedName>
        <fullName evidence="3">SCP domain-containing protein</fullName>
    </submittedName>
</protein>
<dbReference type="EMBL" id="UZAH01025901">
    <property type="protein sequence ID" value="VDO72448.1"/>
    <property type="molecule type" value="Genomic_DNA"/>
</dbReference>
<evidence type="ECO:0000313" key="2">
    <source>
        <dbReference type="Proteomes" id="UP000050761"/>
    </source>
</evidence>
<keyword evidence="2" id="KW-1185">Reference proteome</keyword>
<evidence type="ECO:0000313" key="1">
    <source>
        <dbReference type="EMBL" id="VDO72448.1"/>
    </source>
</evidence>
<organism evidence="2 3">
    <name type="scientific">Heligmosomoides polygyrus</name>
    <name type="common">Parasitic roundworm</name>
    <dbReference type="NCBI Taxonomy" id="6339"/>
    <lineage>
        <taxon>Eukaryota</taxon>
        <taxon>Metazoa</taxon>
        <taxon>Ecdysozoa</taxon>
        <taxon>Nematoda</taxon>
        <taxon>Chromadorea</taxon>
        <taxon>Rhabditida</taxon>
        <taxon>Rhabditina</taxon>
        <taxon>Rhabditomorpha</taxon>
        <taxon>Strongyloidea</taxon>
        <taxon>Heligmosomidae</taxon>
        <taxon>Heligmosomoides</taxon>
    </lineage>
</organism>
<accession>A0A183FK52</accession>
<dbReference type="Proteomes" id="UP000050761">
    <property type="component" value="Unassembled WGS sequence"/>
</dbReference>
<reference evidence="3" key="2">
    <citation type="submission" date="2019-09" db="UniProtKB">
        <authorList>
            <consortium name="WormBaseParasite"/>
        </authorList>
    </citation>
    <scope>IDENTIFICATION</scope>
</reference>